<evidence type="ECO:0000256" key="13">
    <source>
        <dbReference type="SAM" id="MobiDB-lite"/>
    </source>
</evidence>
<dbReference type="SUPFAM" id="SSF53098">
    <property type="entry name" value="Ribonuclease H-like"/>
    <property type="match status" value="1"/>
</dbReference>
<dbReference type="PROSITE" id="PS50878">
    <property type="entry name" value="RT_POL"/>
    <property type="match status" value="1"/>
</dbReference>
<evidence type="ECO:0000256" key="10">
    <source>
        <dbReference type="ARBA" id="ARBA00039658"/>
    </source>
</evidence>
<keyword evidence="18" id="KW-1185">Reference proteome</keyword>
<comment type="caution">
    <text evidence="17">The sequence shown here is derived from an EMBL/GenBank/DDBJ whole genome shotgun (WGS) entry which is preliminary data.</text>
</comment>
<reference evidence="17 18" key="1">
    <citation type="submission" date="2023-09" db="EMBL/GenBank/DDBJ databases">
        <authorList>
            <person name="Wang M."/>
        </authorList>
    </citation>
    <scope>NUCLEOTIDE SEQUENCE [LARGE SCALE GENOMIC DNA]</scope>
    <source>
        <strain evidence="17">GT-2023</strain>
        <tissue evidence="17">Liver</tissue>
    </source>
</reference>
<dbReference type="InterPro" id="IPR050951">
    <property type="entry name" value="Retrovirus_Pol_polyprotein"/>
</dbReference>
<dbReference type="InterPro" id="IPR043502">
    <property type="entry name" value="DNA/RNA_pol_sf"/>
</dbReference>
<name>A0ABR3MBQ0_9TELE</name>
<dbReference type="CDD" id="cd09274">
    <property type="entry name" value="RNase_HI_RT_Ty3"/>
    <property type="match status" value="1"/>
</dbReference>
<dbReference type="InterPro" id="IPR021109">
    <property type="entry name" value="Peptidase_aspartic_dom_sf"/>
</dbReference>
<dbReference type="Gene3D" id="3.10.20.370">
    <property type="match status" value="1"/>
</dbReference>
<dbReference type="PROSITE" id="PS50158">
    <property type="entry name" value="ZF_CCHC"/>
    <property type="match status" value="1"/>
</dbReference>
<dbReference type="SUPFAM" id="SSF56672">
    <property type="entry name" value="DNA/RNA polymerases"/>
    <property type="match status" value="1"/>
</dbReference>
<evidence type="ECO:0000256" key="3">
    <source>
        <dbReference type="ARBA" id="ARBA00012493"/>
    </source>
</evidence>
<dbReference type="Gene3D" id="3.10.10.10">
    <property type="entry name" value="HIV Type 1 Reverse Transcriptase, subunit A, domain 1"/>
    <property type="match status" value="1"/>
</dbReference>
<keyword evidence="11" id="KW-0863">Zinc-finger</keyword>
<evidence type="ECO:0000256" key="11">
    <source>
        <dbReference type="PROSITE-ProRule" id="PRU00047"/>
    </source>
</evidence>
<feature type="coiled-coil region" evidence="12">
    <location>
        <begin position="489"/>
        <end position="516"/>
    </location>
</feature>
<dbReference type="PANTHER" id="PTHR37984">
    <property type="entry name" value="PROTEIN CBG26694"/>
    <property type="match status" value="1"/>
</dbReference>
<dbReference type="InterPro" id="IPR036397">
    <property type="entry name" value="RNaseH_sf"/>
</dbReference>
<dbReference type="InterPro" id="IPR000477">
    <property type="entry name" value="RT_dom"/>
</dbReference>
<gene>
    <name evidence="17" type="ORF">QQF64_006577</name>
</gene>
<dbReference type="InterPro" id="IPR012337">
    <property type="entry name" value="RNaseH-like_sf"/>
</dbReference>
<keyword evidence="9" id="KW-0695">RNA-directed DNA polymerase</keyword>
<dbReference type="Gene3D" id="1.10.340.70">
    <property type="match status" value="1"/>
</dbReference>
<evidence type="ECO:0000256" key="6">
    <source>
        <dbReference type="ARBA" id="ARBA00022722"/>
    </source>
</evidence>
<evidence type="ECO:0000256" key="8">
    <source>
        <dbReference type="ARBA" id="ARBA00022801"/>
    </source>
</evidence>
<organism evidence="17 18">
    <name type="scientific">Cirrhinus molitorella</name>
    <name type="common">mud carp</name>
    <dbReference type="NCBI Taxonomy" id="172907"/>
    <lineage>
        <taxon>Eukaryota</taxon>
        <taxon>Metazoa</taxon>
        <taxon>Chordata</taxon>
        <taxon>Craniata</taxon>
        <taxon>Vertebrata</taxon>
        <taxon>Euteleostomi</taxon>
        <taxon>Actinopterygii</taxon>
        <taxon>Neopterygii</taxon>
        <taxon>Teleostei</taxon>
        <taxon>Ostariophysi</taxon>
        <taxon>Cypriniformes</taxon>
        <taxon>Cyprinidae</taxon>
        <taxon>Labeoninae</taxon>
        <taxon>Labeonini</taxon>
        <taxon>Cirrhinus</taxon>
    </lineage>
</organism>
<feature type="domain" description="Reverse transcriptase" evidence="15">
    <location>
        <begin position="918"/>
        <end position="1097"/>
    </location>
</feature>
<dbReference type="Pfam" id="PF00078">
    <property type="entry name" value="RVT_1"/>
    <property type="match status" value="1"/>
</dbReference>
<evidence type="ECO:0000256" key="4">
    <source>
        <dbReference type="ARBA" id="ARBA00022679"/>
    </source>
</evidence>
<protein>
    <recommendedName>
        <fullName evidence="10">Gypsy retrotransposon integrase-like protein 1</fullName>
        <ecNumber evidence="3">2.7.7.49</ecNumber>
        <ecNumber evidence="2">3.1.26.4</ecNumber>
    </recommendedName>
</protein>
<feature type="region of interest" description="Disordered" evidence="13">
    <location>
        <begin position="1915"/>
        <end position="1963"/>
    </location>
</feature>
<accession>A0ABR3MBQ0</accession>
<dbReference type="EC" id="3.1.26.4" evidence="2"/>
<dbReference type="SUPFAM" id="SSF50630">
    <property type="entry name" value="Acid proteases"/>
    <property type="match status" value="1"/>
</dbReference>
<dbReference type="EC" id="2.7.7.49" evidence="3"/>
<dbReference type="Pfam" id="PF17921">
    <property type="entry name" value="Integrase_H2C2"/>
    <property type="match status" value="1"/>
</dbReference>
<keyword evidence="11" id="KW-0479">Metal-binding</keyword>
<dbReference type="InterPro" id="IPR041588">
    <property type="entry name" value="Integrase_H2C2"/>
</dbReference>
<keyword evidence="6" id="KW-0540">Nuclease</keyword>
<keyword evidence="4" id="KW-0808">Transferase</keyword>
<feature type="domain" description="CCHC-type" evidence="14">
    <location>
        <begin position="444"/>
        <end position="458"/>
    </location>
</feature>
<dbReference type="InterPro" id="IPR041373">
    <property type="entry name" value="RT_RNaseH"/>
</dbReference>
<evidence type="ECO:0000256" key="9">
    <source>
        <dbReference type="ARBA" id="ARBA00022918"/>
    </source>
</evidence>
<sequence>MDLEALAERVTEKLWLLRLDQVKEVCDCNKIPTGNVPTKRALIKRCTESIDAVIENDEEDVAKRYMCSLLSFMEAQVERGNEGNVSSNKTVTDTSQAESDVLNEIALQQNYSEMQAVVMEKIKGKDCEAGRTRPIEQQALIGLAPEVTVRREFKICGQIGESGQKDKLSFTNLMHQVDRGLRKGHGETEIIEAVIKAISPGLSLRNMLEIKRDLTLSQLKIILKGHFKEDSSTDLYYKLVNITQNANESPQAFLFRAIELKEKLLCACEEGGEYFSTEHIQKKFLRSVSTGLISDHIKFQLRPYLDDSKISDEMLINKMNEAAGDETERLNKQKKHTGSKVAKVHQLCSEMQAHPGKQDEMTAKVLVQEQSSDIVRRKCRESPATEGRRESDLYEMVRLLREEVAELRKSQISPLERMTKGRANYRRGCKACQEKGEEDRCEHCFRCGDVGHAARGCRAAKNLIEGRSDVKISVHSMRPESSTSSLSYSDSQEKTQELLRQRIKQLEAELEQRGKTEHTRAVTYANHIPLQRQAKLDKLIGPRCMVDCFLEGVPVQALWDTGSQVTIINDEWKNIRFPHLKTRSLSELLDEGETLIGRAANQTDIPFSGWVELKLQLGSKRGAEVELLVPVLVSNEEGVGKPPIIGYNVIQQLVTKGMEQHPDVVPEVVKEAFSFDQKKTVTLIQMMQNGNQVEKERIVKVGRITTIVTAGQTKMVKCNVRAGPLVAKQEVLFEPEDSPQWPEGLNVARMVVSIQKGNLTKVQIPVTNSSKVDIVLPPRTTLGRVQHVRAIYPADTHPAIVTTDWKDSNGGVVAGVVATENRDVTSAHSIDNIGHDFNKKLWDPPVSIVHLTEEQQRKVRQMLREECEAFARDEDDVGCIPSLQLKIRLSDMTPVKRTYVSVPKPLHNEVKGYLEDLLNKGWIQKSRSSYASPIVCVRKKDGSLRLCIDYRELNRKSIPDRHPIPRVQDMLNSLSGSAWFSVLDQGKAYHQGFVEEGSRPFTAFITPWGLYEWVRIPFGLSSAPAEFQRSMEECLLGLRDDTCLPYLDDNLVHSKTFEEHLSNVREVLRRYQSHGVKLTAKKCELFKDEVKFLGKIVSKGGYTMDPKEIAPVQALRDRKPKTVGDLRQLLGFLSYYRTYIPSFSQIAKPLYELLSVEKFPEKGASHKSGKKERGKGRKIAQLHASRPILWTEQHQNVLSQLLEFLLHPPILGYPDFEQAFILHCDASQDGLGAVLYQRQQGKLVVIGYGSRTLTAPEKNYHLHSGKLEFLALKWAICERFREYLYYANSFVVYTDNNPLTYVLSTAKLNATTHRWIAELADYNFTIKYRPGRIHRDADVLSRMPLNMESYMQACSQEASPNIIAAVTNSLLLKQEEGEPWMCPVTLATMCSEADQEQGEQQMMQVTPEELKGAQEKDPVLRKVREYVVADRWPKLVRRNRSDEVTVLYRQRSKLCLDEEGILCRQSAGRTQIVLPRKYFQLVLKELHEEMGHQGVERTLNLIRERFYWPHMRGEVEHYVTKGCSCLQRKRPNKMTRAPLVNIVTTYPFELVSVDFLHLEGCKGGYEYILVLMDHFTRYAQAYACKNKSAKTAAEKIFGDFVLRHGFPTKLHHDQGKEFENKLFAQMEELCNIQHSHTTPYHPSGNGQVERFNRTLLSMLRSLRSQAKADWKSSLNKVVHAYNCTRSEVTGYAPYYLLYGRQPRLPIDLMFGLKPKECGTSHSDYVAKWKRRMEEAYELASKTVLKEQKRAKQGYDKKIHGADLQPGNRVLVRNCGERGGPGKLRSYWEDRVHVVTERKYEDGPVYVVKPECGPGVARVLHRNLLLPCDFLPVDDSYQKKGKTQSKQKRHTRQVDVVIEEDSEDENDWRCLKTLPMKQLAESISQQRQEKDELQLRITGEELDQELDYEQALPTVETVDGGNGISERVPEVTEDGNEMAEGGQETSSDEADDDNPTLTHLPQRKYPFRQKHPPTILTYDTLAMQSVRKRSAVYGIEKMPLAFTCVRALPSFHLLPINTHKHPHSATGSSVLKPAYITTKTEKNLRIPVLPAICPYQYVCMCVQK</sequence>
<dbReference type="PANTHER" id="PTHR37984:SF15">
    <property type="entry name" value="INTEGRASE CATALYTIC DOMAIN-CONTAINING PROTEIN"/>
    <property type="match status" value="1"/>
</dbReference>
<evidence type="ECO:0000313" key="18">
    <source>
        <dbReference type="Proteomes" id="UP001558613"/>
    </source>
</evidence>
<dbReference type="InterPro" id="IPR043128">
    <property type="entry name" value="Rev_trsase/Diguanyl_cyclase"/>
</dbReference>
<dbReference type="InterPro" id="IPR001584">
    <property type="entry name" value="Integrase_cat-core"/>
</dbReference>
<evidence type="ECO:0000256" key="1">
    <source>
        <dbReference type="ARBA" id="ARBA00010879"/>
    </source>
</evidence>
<evidence type="ECO:0000256" key="5">
    <source>
        <dbReference type="ARBA" id="ARBA00022695"/>
    </source>
</evidence>
<keyword evidence="8" id="KW-0378">Hydrolase</keyword>
<keyword evidence="5" id="KW-0548">Nucleotidyltransferase</keyword>
<evidence type="ECO:0000259" key="14">
    <source>
        <dbReference type="PROSITE" id="PS50158"/>
    </source>
</evidence>
<dbReference type="Pfam" id="PF00665">
    <property type="entry name" value="rve"/>
    <property type="match status" value="1"/>
</dbReference>
<evidence type="ECO:0000256" key="7">
    <source>
        <dbReference type="ARBA" id="ARBA00022759"/>
    </source>
</evidence>
<keyword evidence="11" id="KW-0862">Zinc</keyword>
<comment type="similarity">
    <text evidence="1">Belongs to the beta type-B retroviral polymerase family. HERV class-II K(HML-2) pol subfamily.</text>
</comment>
<proteinExistence type="inferred from homology"/>
<dbReference type="PROSITE" id="PS50994">
    <property type="entry name" value="INTEGRASE"/>
    <property type="match status" value="1"/>
</dbReference>
<evidence type="ECO:0000313" key="17">
    <source>
        <dbReference type="EMBL" id="KAL1261312.1"/>
    </source>
</evidence>
<evidence type="ECO:0000256" key="2">
    <source>
        <dbReference type="ARBA" id="ARBA00012180"/>
    </source>
</evidence>
<feature type="coiled-coil region" evidence="12">
    <location>
        <begin position="1875"/>
        <end position="1902"/>
    </location>
</feature>
<dbReference type="Pfam" id="PF17917">
    <property type="entry name" value="RT_RNaseH"/>
    <property type="match status" value="1"/>
</dbReference>
<dbReference type="Gene3D" id="3.30.420.10">
    <property type="entry name" value="Ribonuclease H-like superfamily/Ribonuclease H"/>
    <property type="match status" value="1"/>
</dbReference>
<keyword evidence="7" id="KW-0255">Endonuclease</keyword>
<feature type="domain" description="Integrase catalytic" evidence="16">
    <location>
        <begin position="1543"/>
        <end position="1701"/>
    </location>
</feature>
<evidence type="ECO:0000256" key="12">
    <source>
        <dbReference type="SAM" id="Coils"/>
    </source>
</evidence>
<evidence type="ECO:0000259" key="16">
    <source>
        <dbReference type="PROSITE" id="PS50994"/>
    </source>
</evidence>
<evidence type="ECO:0000259" key="15">
    <source>
        <dbReference type="PROSITE" id="PS50878"/>
    </source>
</evidence>
<dbReference type="Proteomes" id="UP001558613">
    <property type="component" value="Unassembled WGS sequence"/>
</dbReference>
<dbReference type="CDD" id="cd01647">
    <property type="entry name" value="RT_LTR"/>
    <property type="match status" value="1"/>
</dbReference>
<dbReference type="EMBL" id="JAYMGO010000014">
    <property type="protein sequence ID" value="KAL1261312.1"/>
    <property type="molecule type" value="Genomic_DNA"/>
</dbReference>
<keyword evidence="12" id="KW-0175">Coiled coil</keyword>
<dbReference type="Gene3D" id="3.30.70.270">
    <property type="match status" value="2"/>
</dbReference>
<dbReference type="InterPro" id="IPR001878">
    <property type="entry name" value="Znf_CCHC"/>
</dbReference>